<keyword evidence="2 6" id="KW-0808">Transferase</keyword>
<evidence type="ECO:0000313" key="6">
    <source>
        <dbReference type="EMBL" id="MFC4057217.1"/>
    </source>
</evidence>
<dbReference type="PANTHER" id="PTHR12215:SF10">
    <property type="entry name" value="L-AMINOADIPATE-SEMIALDEHYDE DEHYDROGENASE-PHOSPHOPANTETHEINYL TRANSFERASE"/>
    <property type="match status" value="1"/>
</dbReference>
<protein>
    <submittedName>
        <fullName evidence="6">4'-phosphopantetheinyl transferase family protein</fullName>
    </submittedName>
</protein>
<gene>
    <name evidence="6" type="ORF">ACFOWE_02860</name>
</gene>
<dbReference type="Proteomes" id="UP001595850">
    <property type="component" value="Unassembled WGS sequence"/>
</dbReference>
<dbReference type="InterPro" id="IPR037143">
    <property type="entry name" value="4-PPantetheinyl_Trfase_dom_sf"/>
</dbReference>
<evidence type="ECO:0000259" key="5">
    <source>
        <dbReference type="Pfam" id="PF22624"/>
    </source>
</evidence>
<reference evidence="7" key="1">
    <citation type="journal article" date="2019" name="Int. J. Syst. Evol. Microbiol.">
        <title>The Global Catalogue of Microorganisms (GCM) 10K type strain sequencing project: providing services to taxonomists for standard genome sequencing and annotation.</title>
        <authorList>
            <consortium name="The Broad Institute Genomics Platform"/>
            <consortium name="The Broad Institute Genome Sequencing Center for Infectious Disease"/>
            <person name="Wu L."/>
            <person name="Ma J."/>
        </authorList>
    </citation>
    <scope>NUCLEOTIDE SEQUENCE [LARGE SCALE GENOMIC DNA]</scope>
    <source>
        <strain evidence="7">TBRC 4489</strain>
    </source>
</reference>
<keyword evidence="7" id="KW-1185">Reference proteome</keyword>
<comment type="similarity">
    <text evidence="1">Belongs to the P-Pant transferase superfamily. Gsp/Sfp/HetI/AcpT family.</text>
</comment>
<dbReference type="InterPro" id="IPR008278">
    <property type="entry name" value="4-PPantetheinyl_Trfase_dom"/>
</dbReference>
<evidence type="ECO:0000256" key="3">
    <source>
        <dbReference type="SAM" id="MobiDB-lite"/>
    </source>
</evidence>
<evidence type="ECO:0000256" key="2">
    <source>
        <dbReference type="ARBA" id="ARBA00022679"/>
    </source>
</evidence>
<sequence>MTSIALRANECRVWWIDPTQLSIEKLSSPLTSAELRRALTYRRDEDRRRNLAGCWLLRTAVSAHLGIEPGEVEVNRTCHYCGKPHGKPRIVNAGSDVHVSLSHSGDRVVVALTLAGKVGVDVEAVLNDQIRQLAEFTLSPEELRALRALPEDQQHSAFTQYWAWKEAVLKMTGHGLRIAPKKLGISASWGNPRLVSWPLDTPADEVQLRTLDVGAGFAGAVAVMSGTGPLVIRQADITDLHRDVTPRAKPHGSGAVPVQRVA</sequence>
<feature type="domain" description="4'-phosphopantetheinyl transferase N-terminal" evidence="5">
    <location>
        <begin position="17"/>
        <end position="111"/>
    </location>
</feature>
<dbReference type="Pfam" id="PF22624">
    <property type="entry name" value="AASDHPPT_N"/>
    <property type="match status" value="1"/>
</dbReference>
<comment type="caution">
    <text evidence="6">The sequence shown here is derived from an EMBL/GenBank/DDBJ whole genome shotgun (WGS) entry which is preliminary data.</text>
</comment>
<dbReference type="GO" id="GO:0016740">
    <property type="term" value="F:transferase activity"/>
    <property type="evidence" value="ECO:0007669"/>
    <property type="project" value="UniProtKB-KW"/>
</dbReference>
<name>A0ABV8HZ58_9ACTN</name>
<dbReference type="InterPro" id="IPR050559">
    <property type="entry name" value="P-Pant_transferase_sf"/>
</dbReference>
<dbReference type="RefSeq" id="WP_377285169.1">
    <property type="nucleotide sequence ID" value="NZ_JBHSBM010000008.1"/>
</dbReference>
<feature type="region of interest" description="Disordered" evidence="3">
    <location>
        <begin position="243"/>
        <end position="262"/>
    </location>
</feature>
<dbReference type="PANTHER" id="PTHR12215">
    <property type="entry name" value="PHOSPHOPANTETHEINE TRANSFERASE"/>
    <property type="match status" value="1"/>
</dbReference>
<dbReference type="Pfam" id="PF01648">
    <property type="entry name" value="ACPS"/>
    <property type="match status" value="1"/>
</dbReference>
<evidence type="ECO:0000313" key="7">
    <source>
        <dbReference type="Proteomes" id="UP001595850"/>
    </source>
</evidence>
<dbReference type="Gene3D" id="3.90.470.20">
    <property type="entry name" value="4'-phosphopantetheinyl transferase domain"/>
    <property type="match status" value="2"/>
</dbReference>
<evidence type="ECO:0000259" key="4">
    <source>
        <dbReference type="Pfam" id="PF01648"/>
    </source>
</evidence>
<organism evidence="6 7">
    <name type="scientific">Planomonospora corallina</name>
    <dbReference type="NCBI Taxonomy" id="1806052"/>
    <lineage>
        <taxon>Bacteria</taxon>
        <taxon>Bacillati</taxon>
        <taxon>Actinomycetota</taxon>
        <taxon>Actinomycetes</taxon>
        <taxon>Streptosporangiales</taxon>
        <taxon>Streptosporangiaceae</taxon>
        <taxon>Planomonospora</taxon>
    </lineage>
</organism>
<dbReference type="EMBL" id="JBHSBM010000008">
    <property type="protein sequence ID" value="MFC4057217.1"/>
    <property type="molecule type" value="Genomic_DNA"/>
</dbReference>
<feature type="domain" description="4'-phosphopantetheinyl transferase" evidence="4">
    <location>
        <begin position="118"/>
        <end position="196"/>
    </location>
</feature>
<accession>A0ABV8HZ58</accession>
<evidence type="ECO:0000256" key="1">
    <source>
        <dbReference type="ARBA" id="ARBA00010990"/>
    </source>
</evidence>
<proteinExistence type="inferred from homology"/>
<dbReference type="InterPro" id="IPR055066">
    <property type="entry name" value="AASDHPPT_N"/>
</dbReference>
<dbReference type="SUPFAM" id="SSF56214">
    <property type="entry name" value="4'-phosphopantetheinyl transferase"/>
    <property type="match status" value="2"/>
</dbReference>